<dbReference type="AlphaFoldDB" id="A0A6C0CHD5"/>
<sequence length="777" mass="81396">MSLPPFTNIDLNELDYVVKRTTYAVVKTDGAGGELSGPNEKIATSGIVGQENVWIQTSGLTGGTSIALQNNVAQHAAVVANNNDSSYAYSFIEYNSVHDVGTSQDTGGALRAIAWQPANGPVTNWISPSYHSSFTPDFYVGPHSALPTVNPSTHNIKTTDNAVPPNTIYFKLASTHDNPFIFDYKTGILTFLGDPAQVNPSAYNLTQYSSPFDGNYTLVYSIYVRGYVYTGTTLATANFGSGNGSPGPTGPTGSSQTLQLVKNVGNFAYISGVTGTASYNQGTGNITLDTLKVFGNSSLYDIAVDLYQGSTLAYHNKYTNIVSGPTGIIDNAAGRGFDIKVGGNAISFSASGVTTGGYTGAVIVSTISAGGTGITGNVDGFQQVALIPNIQIAAQDIMGPPMVTYSTGNTGSGGSIAIGTSTTVTYSGYKYYTSGTTVVVPAHTLGFNNIYNTYDPGNYSSNQAVFFTGSATPLRYSDLVYYGGGSYNTFTTANVGQNLTYYNNSAVSITLTSIAEVQLNDIVNFLGAHLAGYYNLFPRNVINSSENQLIAWLASGSVPNTITSNGSIYSYTRSSVSGVTRMSVKSSVSDATKPNLSTEIQAADITTVSNTLDPCLYPLDPDVPYYADNTVGGALGSYLQPAGSVAFSSGTKQFLLRIDTTGSVTDFSITFGGYTTGIVPGFTDSSITVNWVDHAGNASGWASAYYPNSSSSPLGCQYAASGSTTTNGVTIYKYYFKIPDSAASGYYNGNSGSGSIYVNIQFTGVIYPRTITIGAAS</sequence>
<accession>A0A6C0CHD5</accession>
<name>A0A6C0CHD5_9ZZZZ</name>
<organism evidence="1">
    <name type="scientific">viral metagenome</name>
    <dbReference type="NCBI Taxonomy" id="1070528"/>
    <lineage>
        <taxon>unclassified sequences</taxon>
        <taxon>metagenomes</taxon>
        <taxon>organismal metagenomes</taxon>
    </lineage>
</organism>
<protein>
    <submittedName>
        <fullName evidence="1">Uncharacterized protein</fullName>
    </submittedName>
</protein>
<dbReference type="EMBL" id="MN739416">
    <property type="protein sequence ID" value="QHT03677.1"/>
    <property type="molecule type" value="Genomic_DNA"/>
</dbReference>
<proteinExistence type="predicted"/>
<reference evidence="1" key="1">
    <citation type="journal article" date="2020" name="Nature">
        <title>Giant virus diversity and host interactions through global metagenomics.</title>
        <authorList>
            <person name="Schulz F."/>
            <person name="Roux S."/>
            <person name="Paez-Espino D."/>
            <person name="Jungbluth S."/>
            <person name="Walsh D.A."/>
            <person name="Denef V.J."/>
            <person name="McMahon K.D."/>
            <person name="Konstantinidis K.T."/>
            <person name="Eloe-Fadrosh E.A."/>
            <person name="Kyrpides N.C."/>
            <person name="Woyke T."/>
        </authorList>
    </citation>
    <scope>NUCLEOTIDE SEQUENCE</scope>
    <source>
        <strain evidence="1">GVMAG-M-3300021120-1</strain>
    </source>
</reference>
<evidence type="ECO:0000313" key="1">
    <source>
        <dbReference type="EMBL" id="QHT03677.1"/>
    </source>
</evidence>